<feature type="region of interest" description="Disordered" evidence="5">
    <location>
        <begin position="233"/>
        <end position="331"/>
    </location>
</feature>
<dbReference type="InterPro" id="IPR036864">
    <property type="entry name" value="Zn2-C6_fun-type_DNA-bd_sf"/>
</dbReference>
<evidence type="ECO:0000256" key="1">
    <source>
        <dbReference type="ARBA" id="ARBA00023015"/>
    </source>
</evidence>
<dbReference type="GO" id="GO:0003677">
    <property type="term" value="F:DNA binding"/>
    <property type="evidence" value="ECO:0007669"/>
    <property type="project" value="UniProtKB-KW"/>
</dbReference>
<dbReference type="STRING" id="1367422.A0A178ZMI4"/>
<dbReference type="AlphaFoldDB" id="A0A178ZMI4"/>
<keyword evidence="8" id="KW-1185">Reference proteome</keyword>
<dbReference type="GO" id="GO:0008270">
    <property type="term" value="F:zinc ion binding"/>
    <property type="evidence" value="ECO:0007669"/>
    <property type="project" value="InterPro"/>
</dbReference>
<feature type="compositionally biased region" description="Low complexity" evidence="5">
    <location>
        <begin position="237"/>
        <end position="270"/>
    </location>
</feature>
<organism evidence="7 8">
    <name type="scientific">Fonsecaea erecta</name>
    <dbReference type="NCBI Taxonomy" id="1367422"/>
    <lineage>
        <taxon>Eukaryota</taxon>
        <taxon>Fungi</taxon>
        <taxon>Dikarya</taxon>
        <taxon>Ascomycota</taxon>
        <taxon>Pezizomycotina</taxon>
        <taxon>Eurotiomycetes</taxon>
        <taxon>Chaetothyriomycetidae</taxon>
        <taxon>Chaetothyriales</taxon>
        <taxon>Herpotrichiellaceae</taxon>
        <taxon>Fonsecaea</taxon>
    </lineage>
</organism>
<comment type="caution">
    <text evidence="7">The sequence shown here is derived from an EMBL/GenBank/DDBJ whole genome shotgun (WGS) entry which is preliminary data.</text>
</comment>
<keyword evidence="3" id="KW-0804">Transcription</keyword>
<dbReference type="Proteomes" id="UP000078343">
    <property type="component" value="Unassembled WGS sequence"/>
</dbReference>
<evidence type="ECO:0000256" key="4">
    <source>
        <dbReference type="ARBA" id="ARBA00023242"/>
    </source>
</evidence>
<dbReference type="CDD" id="cd00067">
    <property type="entry name" value="GAL4"/>
    <property type="match status" value="1"/>
</dbReference>
<feature type="compositionally biased region" description="Polar residues" evidence="5">
    <location>
        <begin position="318"/>
        <end position="331"/>
    </location>
</feature>
<feature type="compositionally biased region" description="Low complexity" evidence="5">
    <location>
        <begin position="543"/>
        <end position="559"/>
    </location>
</feature>
<feature type="region of interest" description="Disordered" evidence="5">
    <location>
        <begin position="175"/>
        <end position="212"/>
    </location>
</feature>
<dbReference type="OrthoDB" id="5958943at2759"/>
<proteinExistence type="predicted"/>
<accession>A0A178ZMI4</accession>
<sequence length="985" mass="109649">MATVASECAVHAGSSTSSGYSKTSRRQYQACDQCRKARRACDAGALRVVNFPFRENDQPDWSASTCEACSNCARTSKTCTFDWLRTLPLQGLPKGVKRKLESTGLPEYVTNSAAAPDTKPQTPYSHGYSSFANRISYPQLAPTTQAFQNTGRHGITESYESTYLRSGAFAEGSSESETLYCGDGNGSQTTPSTASMPNGASASVRTVGGNVTLPNHLPSGECAGHNRWNGIGLVNRDSSSTSPDSNSNDSSNATSKNESSPSLTSMSSETSCEDETPPTDSTPSRIKRAKNPHHYHYSASTDRDSPESTRSKAPSHGSALSTNGRGQSTAPLSTRQLHFADAAMKAMIASGLLRIYHDSFENSLSCWVTEKNCPYETELRNLIPHANPASTAEEAALRLGDNRIFSRVSRLDSAFSLLRGRELSAMENRTATKALNAAIMAFASQWSHGSHNSFWKSKEGMSQMKACQTHMSGLFSRSGRPNEPMLSSECERIIQKTLWHEAKTAIQSSSEIDSFKVILAYMIFALTQRPIDAKTKSTPEAQTSPIDSSTSSRRGSDNSYVCEPPSQCADPAMNTIVNEEWNPFYASDLEALASPPIYLETAVRNLFSWRRKIERYRRLRSKGKGDYGHGSMGALALKDHQTFNLLFWLGVMCDTTSSAISKRPLVIPDEDCAMIREEMDDFDAVCSSDHEQYLSFQETHDRDKRSLWGDYLLSFKWAGPRKTQPRWPCKFDEAALVLQEAIPVKVLMFRKVAQLQTLAFRRTPPQELERCIHEALKVYEQWNTTYGPFMNDCVSQHNFLEPHVQSWYVILDGHWHYGCLLLADTISQIDREEKTMQPQRTLRTTCHLIKELRHDNACAIAKIAQASLSEHKPSVPDNSEFHFVCNGSAILTEPWTDILVRAMGSACKVFITWLSSWDNPDDPNHAWVHTHTKYQDLYNQAEACVQGMTLLGRKSDAANYTAQMFWTRLSQVCSSRRPSAELFQD</sequence>
<name>A0A178ZMI4_9EURO</name>
<feature type="domain" description="Zn(2)-C6 fungal-type" evidence="6">
    <location>
        <begin position="30"/>
        <end position="81"/>
    </location>
</feature>
<reference evidence="7 8" key="1">
    <citation type="submission" date="2016-04" db="EMBL/GenBank/DDBJ databases">
        <title>Draft genome of Fonsecaea erecta CBS 125763.</title>
        <authorList>
            <person name="Weiss V.A."/>
            <person name="Vicente V.A."/>
            <person name="Raittz R.T."/>
            <person name="Moreno L.F."/>
            <person name="De Souza E.M."/>
            <person name="Pedrosa F.O."/>
            <person name="Steffens M.B."/>
            <person name="Faoro H."/>
            <person name="Tadra-Sfeir M.Z."/>
            <person name="Najafzadeh M.J."/>
            <person name="Felipe M.S."/>
            <person name="Teixeira M."/>
            <person name="Sun J."/>
            <person name="Xi L."/>
            <person name="Gomes R."/>
            <person name="De Azevedo C.M."/>
            <person name="Salgado C.G."/>
            <person name="Da Silva M.B."/>
            <person name="Nascimento M.F."/>
            <person name="Queiroz-Telles F."/>
            <person name="Attili D.S."/>
            <person name="Gorbushina A."/>
        </authorList>
    </citation>
    <scope>NUCLEOTIDE SEQUENCE [LARGE SCALE GENOMIC DNA]</scope>
    <source>
        <strain evidence="7 8">CBS 125763</strain>
    </source>
</reference>
<dbReference type="GeneID" id="30009415"/>
<dbReference type="EMBL" id="LVYI01000004">
    <property type="protein sequence ID" value="OAP60245.1"/>
    <property type="molecule type" value="Genomic_DNA"/>
</dbReference>
<protein>
    <recommendedName>
        <fullName evidence="6">Zn(2)-C6 fungal-type domain-containing protein</fullName>
    </recommendedName>
</protein>
<dbReference type="GO" id="GO:0000981">
    <property type="term" value="F:DNA-binding transcription factor activity, RNA polymerase II-specific"/>
    <property type="evidence" value="ECO:0007669"/>
    <property type="project" value="InterPro"/>
</dbReference>
<evidence type="ECO:0000256" key="3">
    <source>
        <dbReference type="ARBA" id="ARBA00023163"/>
    </source>
</evidence>
<evidence type="ECO:0000313" key="7">
    <source>
        <dbReference type="EMBL" id="OAP60245.1"/>
    </source>
</evidence>
<evidence type="ECO:0000256" key="5">
    <source>
        <dbReference type="SAM" id="MobiDB-lite"/>
    </source>
</evidence>
<gene>
    <name evidence="7" type="ORF">AYL99_05247</name>
</gene>
<evidence type="ECO:0000313" key="8">
    <source>
        <dbReference type="Proteomes" id="UP000078343"/>
    </source>
</evidence>
<keyword evidence="1" id="KW-0805">Transcription regulation</keyword>
<dbReference type="PROSITE" id="PS50048">
    <property type="entry name" value="ZN2_CY6_FUNGAL_2"/>
    <property type="match status" value="1"/>
</dbReference>
<evidence type="ECO:0000256" key="2">
    <source>
        <dbReference type="ARBA" id="ARBA00023125"/>
    </source>
</evidence>
<dbReference type="Gene3D" id="4.10.240.10">
    <property type="entry name" value="Zn(2)-C6 fungal-type DNA-binding domain"/>
    <property type="match status" value="1"/>
</dbReference>
<dbReference type="RefSeq" id="XP_018693612.1">
    <property type="nucleotide sequence ID" value="XM_018836759.1"/>
</dbReference>
<evidence type="ECO:0000259" key="6">
    <source>
        <dbReference type="PROSITE" id="PS50048"/>
    </source>
</evidence>
<dbReference type="InterPro" id="IPR001138">
    <property type="entry name" value="Zn2Cys6_DnaBD"/>
</dbReference>
<keyword evidence="4" id="KW-0539">Nucleus</keyword>
<feature type="compositionally biased region" description="Polar residues" evidence="5">
    <location>
        <begin position="186"/>
        <end position="204"/>
    </location>
</feature>
<feature type="compositionally biased region" description="Basic residues" evidence="5">
    <location>
        <begin position="285"/>
        <end position="296"/>
    </location>
</feature>
<feature type="region of interest" description="Disordered" evidence="5">
    <location>
        <begin position="534"/>
        <end position="562"/>
    </location>
</feature>
<keyword evidence="2" id="KW-0238">DNA-binding</keyword>
<feature type="compositionally biased region" description="Basic and acidic residues" evidence="5">
    <location>
        <begin position="301"/>
        <end position="310"/>
    </location>
</feature>